<dbReference type="EMBL" id="BSDO01000005">
    <property type="protein sequence ID" value="GLI23588.1"/>
    <property type="molecule type" value="Genomic_DNA"/>
</dbReference>
<reference evidence="1" key="1">
    <citation type="submission" date="2022-12" db="EMBL/GenBank/DDBJ databases">
        <title>Reference genome sequencing for broad-spectrum identification of bacterial and archaeal isolates by mass spectrometry.</title>
        <authorList>
            <person name="Sekiguchi Y."/>
            <person name="Tourlousse D.M."/>
        </authorList>
    </citation>
    <scope>NUCLEOTIDE SEQUENCE</scope>
    <source>
        <strain evidence="1">301</strain>
    </source>
</reference>
<sequence length="67" mass="7116">MTDSFMVAASGIAAAWARPETALALISAMPPEAPRKFRREIVMMVSLFRSVPAFGGRGYDGALGRTG</sequence>
<accession>A0A9W6CTI0</accession>
<proteinExistence type="predicted"/>
<evidence type="ECO:0000313" key="2">
    <source>
        <dbReference type="Proteomes" id="UP001144397"/>
    </source>
</evidence>
<protein>
    <submittedName>
        <fullName evidence="1">Uncharacterized protein</fullName>
    </submittedName>
</protein>
<dbReference type="Proteomes" id="UP001144397">
    <property type="component" value="Unassembled WGS sequence"/>
</dbReference>
<dbReference type="AlphaFoldDB" id="A0A9W6CTI0"/>
<evidence type="ECO:0000313" key="1">
    <source>
        <dbReference type="EMBL" id="GLI23588.1"/>
    </source>
</evidence>
<name>A0A9W6CTI0_XANFL</name>
<comment type="caution">
    <text evidence="1">The sequence shown here is derived from an EMBL/GenBank/DDBJ whole genome shotgun (WGS) entry which is preliminary data.</text>
</comment>
<organism evidence="1 2">
    <name type="scientific">Xanthobacter flavus</name>
    <dbReference type="NCBI Taxonomy" id="281"/>
    <lineage>
        <taxon>Bacteria</taxon>
        <taxon>Pseudomonadati</taxon>
        <taxon>Pseudomonadota</taxon>
        <taxon>Alphaproteobacteria</taxon>
        <taxon>Hyphomicrobiales</taxon>
        <taxon>Xanthobacteraceae</taxon>
        <taxon>Xanthobacter</taxon>
    </lineage>
</organism>
<gene>
    <name evidence="1" type="ORF">XFLAVUS301_32620</name>
</gene>